<protein>
    <submittedName>
        <fullName evidence="1">Histidine phosphatase family protein</fullName>
    </submittedName>
</protein>
<dbReference type="PANTHER" id="PTHR48100:SF1">
    <property type="entry name" value="HISTIDINE PHOSPHATASE FAMILY PROTEIN-RELATED"/>
    <property type="match status" value="1"/>
</dbReference>
<dbReference type="InterPro" id="IPR050275">
    <property type="entry name" value="PGM_Phosphatase"/>
</dbReference>
<dbReference type="Gene3D" id="3.40.50.1240">
    <property type="entry name" value="Phosphoglycerate mutase-like"/>
    <property type="match status" value="1"/>
</dbReference>
<dbReference type="RefSeq" id="WP_206008477.1">
    <property type="nucleotide sequence ID" value="NZ_CP070619.1"/>
</dbReference>
<evidence type="ECO:0000313" key="1">
    <source>
        <dbReference type="EMBL" id="QSE92108.1"/>
    </source>
</evidence>
<evidence type="ECO:0000313" key="2">
    <source>
        <dbReference type="Proteomes" id="UP000662986"/>
    </source>
</evidence>
<dbReference type="Pfam" id="PF00300">
    <property type="entry name" value="His_Phos_1"/>
    <property type="match status" value="1"/>
</dbReference>
<dbReference type="SUPFAM" id="SSF53254">
    <property type="entry name" value="Phosphoglycerate mutase-like"/>
    <property type="match status" value="1"/>
</dbReference>
<organism evidence="1 2">
    <name type="scientific">Rhodococcus pseudokoreensis</name>
    <dbReference type="NCBI Taxonomy" id="2811421"/>
    <lineage>
        <taxon>Bacteria</taxon>
        <taxon>Bacillati</taxon>
        <taxon>Actinomycetota</taxon>
        <taxon>Actinomycetes</taxon>
        <taxon>Mycobacteriales</taxon>
        <taxon>Nocardiaceae</taxon>
        <taxon>Rhodococcus</taxon>
    </lineage>
</organism>
<dbReference type="InterPro" id="IPR029033">
    <property type="entry name" value="His_PPase_superfam"/>
</dbReference>
<proteinExistence type="predicted"/>
<dbReference type="CDD" id="cd07067">
    <property type="entry name" value="HP_PGM_like"/>
    <property type="match status" value="1"/>
</dbReference>
<gene>
    <name evidence="1" type="ORF">JWS13_27470</name>
</gene>
<sequence>MELLLIRHGEPDLASATLHDPELTSLGVEQAGLLGTYLVDEDIAAVYTSPLRRAAQTAEIIGSILGHTPVVRDDLAEFDRDAPEYLDFAKLAADGDPRYAAFTRGDLSPWGTDLETFRRRVTIEFDRIVEDHHGQRVAVVSHGGVANCHLGPILGADRLSIHKPAHTGFARVLADSSGRRELISMNETSHLRPLRLSPRHAVLPTNS</sequence>
<reference evidence="1 2" key="1">
    <citation type="journal article" date="2021" name="Microbiol. Resour. Announc.">
        <title>Complete Genome Sequences of Two Rhodococcus sp. Strains with Large and Linear Chromosomes, Isolated from Apple Rhizosphere.</title>
        <authorList>
            <person name="Benning S."/>
            <person name="Brugnone N."/>
            <person name="Siani R."/>
            <person name="Kublik S."/>
            <person name="Schloter M."/>
            <person name="Rad V."/>
        </authorList>
    </citation>
    <scope>NUCLEOTIDE SEQUENCE [LARGE SCALE GENOMIC DNA]</scope>
    <source>
        <strain evidence="1 2">R79</strain>
    </source>
</reference>
<dbReference type="SMART" id="SM00855">
    <property type="entry name" value="PGAM"/>
    <property type="match status" value="1"/>
</dbReference>
<dbReference type="Proteomes" id="UP000662986">
    <property type="component" value="Chromosome"/>
</dbReference>
<dbReference type="InterPro" id="IPR013078">
    <property type="entry name" value="His_Pase_superF_clade-1"/>
</dbReference>
<keyword evidence="2" id="KW-1185">Reference proteome</keyword>
<name>A0A974W6C7_9NOCA</name>
<dbReference type="EMBL" id="CP070619">
    <property type="protein sequence ID" value="QSE92108.1"/>
    <property type="molecule type" value="Genomic_DNA"/>
</dbReference>
<dbReference type="PANTHER" id="PTHR48100">
    <property type="entry name" value="BROAD-SPECIFICITY PHOSPHATASE YOR283W-RELATED"/>
    <property type="match status" value="1"/>
</dbReference>
<accession>A0A974W6C7</accession>
<reference evidence="1 2" key="2">
    <citation type="journal article" date="2022" name="Arch. Microbiol.">
        <title>Rhodococcus pseudokoreensis sp. nov. isolated from the rhizosphere of young M26 apple rootstocks.</title>
        <authorList>
            <person name="Kampfer P."/>
            <person name="Glaeser S.P."/>
            <person name="Blom J."/>
            <person name="Wolf J."/>
            <person name="Benning S."/>
            <person name="Schloter M."/>
            <person name="Neumann-Schaal M."/>
        </authorList>
    </citation>
    <scope>NUCLEOTIDE SEQUENCE [LARGE SCALE GENOMIC DNA]</scope>
    <source>
        <strain evidence="1 2">R79</strain>
    </source>
</reference>